<dbReference type="KEGG" id="obr:102700497"/>
<protein>
    <recommendedName>
        <fullName evidence="4">Protein phosphatase</fullName>
        <ecNumber evidence="4">3.1.3.16</ecNumber>
    </recommendedName>
</protein>
<keyword evidence="4" id="KW-0460">Magnesium</keyword>
<dbReference type="InterPro" id="IPR039123">
    <property type="entry name" value="PPTC7"/>
</dbReference>
<dbReference type="OrthoDB" id="681748at2759"/>
<proteinExistence type="inferred from homology"/>
<dbReference type="GO" id="GO:0046872">
    <property type="term" value="F:metal ion binding"/>
    <property type="evidence" value="ECO:0007669"/>
    <property type="project" value="UniProtKB-UniRule"/>
</dbReference>
<comment type="similarity">
    <text evidence="4">Belongs to the PP2C family.</text>
</comment>
<evidence type="ECO:0000256" key="4">
    <source>
        <dbReference type="RuleBase" id="RU366020"/>
    </source>
</evidence>
<dbReference type="EC" id="3.1.3.16" evidence="4"/>
<dbReference type="Gramene" id="OB02G32460.1">
    <property type="protein sequence ID" value="OB02G32460.1"/>
    <property type="gene ID" value="OB02G32460"/>
</dbReference>
<evidence type="ECO:0000256" key="2">
    <source>
        <dbReference type="ARBA" id="ARBA00047761"/>
    </source>
</evidence>
<reference evidence="6" key="1">
    <citation type="submission" date="2013-04" db="UniProtKB">
        <authorList>
            <consortium name="EnsemblPlants"/>
        </authorList>
    </citation>
    <scope>IDENTIFICATION</scope>
</reference>
<keyword evidence="4" id="KW-0378">Hydrolase</keyword>
<dbReference type="RefSeq" id="XP_006647565.1">
    <property type="nucleotide sequence ID" value="XM_006647502.1"/>
</dbReference>
<name>J3LF29_ORYBR</name>
<dbReference type="AlphaFoldDB" id="J3LF29"/>
<dbReference type="SUPFAM" id="SSF81606">
    <property type="entry name" value="PP2C-like"/>
    <property type="match status" value="1"/>
</dbReference>
<dbReference type="Proteomes" id="UP000006038">
    <property type="component" value="Unassembled WGS sequence"/>
</dbReference>
<dbReference type="eggNOG" id="KOG1379">
    <property type="taxonomic scope" value="Eukaryota"/>
</dbReference>
<dbReference type="InterPro" id="IPR036457">
    <property type="entry name" value="PPM-type-like_dom_sf"/>
</dbReference>
<accession>J3LF29</accession>
<comment type="catalytic activity">
    <reaction evidence="3 4">
        <text>O-phospho-L-threonyl-[protein] + H2O = L-threonyl-[protein] + phosphate</text>
        <dbReference type="Rhea" id="RHEA:47004"/>
        <dbReference type="Rhea" id="RHEA-COMP:11060"/>
        <dbReference type="Rhea" id="RHEA-COMP:11605"/>
        <dbReference type="ChEBI" id="CHEBI:15377"/>
        <dbReference type="ChEBI" id="CHEBI:30013"/>
        <dbReference type="ChEBI" id="CHEBI:43474"/>
        <dbReference type="ChEBI" id="CHEBI:61977"/>
        <dbReference type="EC" id="3.1.3.16"/>
    </reaction>
</comment>
<dbReference type="Pfam" id="PF07228">
    <property type="entry name" value="SpoIIE"/>
    <property type="match status" value="1"/>
</dbReference>
<dbReference type="Gene3D" id="3.60.40.10">
    <property type="entry name" value="PPM-type phosphatase domain"/>
    <property type="match status" value="1"/>
</dbReference>
<dbReference type="PANTHER" id="PTHR12320:SF87">
    <property type="entry name" value="PROTEIN PHOSPHATASE 2C 24-RELATED"/>
    <property type="match status" value="1"/>
</dbReference>
<dbReference type="EnsemblPlants" id="OB02G32460.1">
    <property type="protein sequence ID" value="OB02G32460.1"/>
    <property type="gene ID" value="OB02G32460"/>
</dbReference>
<dbReference type="InterPro" id="IPR001932">
    <property type="entry name" value="PPM-type_phosphatase-like_dom"/>
</dbReference>
<keyword evidence="1 4" id="KW-0479">Metal-binding</keyword>
<keyword evidence="4" id="KW-0464">Manganese</keyword>
<evidence type="ECO:0000256" key="3">
    <source>
        <dbReference type="ARBA" id="ARBA00048336"/>
    </source>
</evidence>
<comment type="cofactor">
    <cofactor evidence="4">
        <name>Mg(2+)</name>
        <dbReference type="ChEBI" id="CHEBI:18420"/>
    </cofactor>
</comment>
<feature type="domain" description="PPM-type phosphatase" evidence="5">
    <location>
        <begin position="77"/>
        <end position="323"/>
    </location>
</feature>
<evidence type="ECO:0000259" key="5">
    <source>
        <dbReference type="PROSITE" id="PS51746"/>
    </source>
</evidence>
<dbReference type="PANTHER" id="PTHR12320">
    <property type="entry name" value="PROTEIN PHOSPHATASE 2C"/>
    <property type="match status" value="1"/>
</dbReference>
<sequence length="324" mass="34577">MEALPQIRQTLSEIDGRVPEALRVSMGVRFWATPALTPGARDDIARFAAACLQHQPEEDDPMEIDSPGGASGGLECVMAPRSLQLLPASCYLPDHDEDMHFMRQESGVIGVADGVGGYRERGVDAAAFARALMYNAFEAVVSAAPGTGICPYELLQYAHQEAVAARTPGASTAVLLSLAGTTLRYAYVGDSAFAVFRAGRLFVRSKVQQWSFNFPFQLSAQGGNTASDAARGSVEVEEGDVVVAGTDGLFDNVSDLELQRIVTMCRSLGLSPKHTADVIAGFAYEASMTSNRDTPFSAQSRAHNGTSFRGGKRDDITVVVAYIV</sequence>
<evidence type="ECO:0000313" key="7">
    <source>
        <dbReference type="Proteomes" id="UP000006038"/>
    </source>
</evidence>
<evidence type="ECO:0000256" key="1">
    <source>
        <dbReference type="ARBA" id="ARBA00022723"/>
    </source>
</evidence>
<comment type="cofactor">
    <cofactor evidence="4">
        <name>Mn(2+)</name>
        <dbReference type="ChEBI" id="CHEBI:29035"/>
    </cofactor>
</comment>
<dbReference type="SMART" id="SM00331">
    <property type="entry name" value="PP2C_SIG"/>
    <property type="match status" value="1"/>
</dbReference>
<keyword evidence="4" id="KW-0904">Protein phosphatase</keyword>
<dbReference type="GeneID" id="102700497"/>
<dbReference type="PROSITE" id="PS51746">
    <property type="entry name" value="PPM_2"/>
    <property type="match status" value="1"/>
</dbReference>
<dbReference type="OMA" id="DSWFVSS"/>
<organism evidence="6">
    <name type="scientific">Oryza brachyantha</name>
    <name type="common">malo sina</name>
    <dbReference type="NCBI Taxonomy" id="4533"/>
    <lineage>
        <taxon>Eukaryota</taxon>
        <taxon>Viridiplantae</taxon>
        <taxon>Streptophyta</taxon>
        <taxon>Embryophyta</taxon>
        <taxon>Tracheophyta</taxon>
        <taxon>Spermatophyta</taxon>
        <taxon>Magnoliopsida</taxon>
        <taxon>Liliopsida</taxon>
        <taxon>Poales</taxon>
        <taxon>Poaceae</taxon>
        <taxon>BOP clade</taxon>
        <taxon>Oryzoideae</taxon>
        <taxon>Oryzeae</taxon>
        <taxon>Oryzinae</taxon>
        <taxon>Oryza</taxon>
    </lineage>
</organism>
<dbReference type="HOGENOM" id="CLU_029404_3_1_1"/>
<evidence type="ECO:0000313" key="6">
    <source>
        <dbReference type="EnsemblPlants" id="OB02G32460.1"/>
    </source>
</evidence>
<dbReference type="SMART" id="SM00332">
    <property type="entry name" value="PP2Cc"/>
    <property type="match status" value="1"/>
</dbReference>
<dbReference type="GO" id="GO:0004722">
    <property type="term" value="F:protein serine/threonine phosphatase activity"/>
    <property type="evidence" value="ECO:0007669"/>
    <property type="project" value="UniProtKB-EC"/>
</dbReference>
<gene>
    <name evidence="6" type="primary">LOC102700497</name>
</gene>
<comment type="catalytic activity">
    <reaction evidence="2 4">
        <text>O-phospho-L-seryl-[protein] + H2O = L-seryl-[protein] + phosphate</text>
        <dbReference type="Rhea" id="RHEA:20629"/>
        <dbReference type="Rhea" id="RHEA-COMP:9863"/>
        <dbReference type="Rhea" id="RHEA-COMP:11604"/>
        <dbReference type="ChEBI" id="CHEBI:15377"/>
        <dbReference type="ChEBI" id="CHEBI:29999"/>
        <dbReference type="ChEBI" id="CHEBI:43474"/>
        <dbReference type="ChEBI" id="CHEBI:83421"/>
        <dbReference type="EC" id="3.1.3.16"/>
    </reaction>
</comment>
<keyword evidence="7" id="KW-1185">Reference proteome</keyword>